<keyword evidence="1" id="KW-0472">Membrane</keyword>
<accession>A0ABW6M9B6</accession>
<proteinExistence type="predicted"/>
<dbReference type="Proteomes" id="UP001601303">
    <property type="component" value="Unassembled WGS sequence"/>
</dbReference>
<dbReference type="EMBL" id="JBIAHM010000011">
    <property type="protein sequence ID" value="MFE9602725.1"/>
    <property type="molecule type" value="Genomic_DNA"/>
</dbReference>
<protein>
    <recommendedName>
        <fullName evidence="4">Integral membrane protein</fullName>
    </recommendedName>
</protein>
<dbReference type="PROSITE" id="PS51257">
    <property type="entry name" value="PROKAR_LIPOPROTEIN"/>
    <property type="match status" value="1"/>
</dbReference>
<keyword evidence="1" id="KW-0812">Transmembrane</keyword>
<keyword evidence="3" id="KW-1185">Reference proteome</keyword>
<organism evidence="2 3">
    <name type="scientific">Streptomyces hokutonensis</name>
    <dbReference type="NCBI Taxonomy" id="1306990"/>
    <lineage>
        <taxon>Bacteria</taxon>
        <taxon>Bacillati</taxon>
        <taxon>Actinomycetota</taxon>
        <taxon>Actinomycetes</taxon>
        <taxon>Kitasatosporales</taxon>
        <taxon>Streptomycetaceae</taxon>
        <taxon>Streptomyces</taxon>
    </lineage>
</organism>
<feature type="transmembrane region" description="Helical" evidence="1">
    <location>
        <begin position="254"/>
        <end position="276"/>
    </location>
</feature>
<evidence type="ECO:0000313" key="2">
    <source>
        <dbReference type="EMBL" id="MFE9602725.1"/>
    </source>
</evidence>
<feature type="transmembrane region" description="Helical" evidence="1">
    <location>
        <begin position="7"/>
        <end position="28"/>
    </location>
</feature>
<feature type="transmembrane region" description="Helical" evidence="1">
    <location>
        <begin position="40"/>
        <end position="61"/>
    </location>
</feature>
<dbReference type="RefSeq" id="WP_388110808.1">
    <property type="nucleotide sequence ID" value="NZ_JBIAHM010000011.1"/>
</dbReference>
<feature type="transmembrane region" description="Helical" evidence="1">
    <location>
        <begin position="119"/>
        <end position="138"/>
    </location>
</feature>
<comment type="caution">
    <text evidence="2">The sequence shown here is derived from an EMBL/GenBank/DDBJ whole genome shotgun (WGS) entry which is preliminary data.</text>
</comment>
<evidence type="ECO:0008006" key="4">
    <source>
        <dbReference type="Google" id="ProtNLM"/>
    </source>
</evidence>
<sequence length="343" mass="35797">MRAVLVWTVRLCGLVGWVAVAVACAWLLGVGAVPRPWNGLLVWGAVAAGCAVVRAGALWGLRRVEGAGGGVSLNKSDGGGSRASYDRLGPEVLGRRRPPLGYVLGRCLDSRVWIRVRSCAVWLLVSFASGALFVGLLGTGSGDDRVDALRDAGARVSTATVVERPGGVREDLSEDVVRGYSARLVVAVPGGPERLVVKGAYTYDKPRGGAEVEVLWAPSAPELGGYVHERKDLRALAGGRWNAFSGGGDGRDALVAFVLVMVIGCVLAAVFTFTAGPGALQRLAWSPGVQTVRAALIMAVFLGWRPFLLGDGASLPEELFAGGGFILVLLVYVFTSVGTIGDD</sequence>
<feature type="transmembrane region" description="Helical" evidence="1">
    <location>
        <begin position="319"/>
        <end position="340"/>
    </location>
</feature>
<evidence type="ECO:0000256" key="1">
    <source>
        <dbReference type="SAM" id="Phobius"/>
    </source>
</evidence>
<reference evidence="2 3" key="1">
    <citation type="submission" date="2024-10" db="EMBL/GenBank/DDBJ databases">
        <title>The Natural Products Discovery Center: Release of the First 8490 Sequenced Strains for Exploring Actinobacteria Biosynthetic Diversity.</title>
        <authorList>
            <person name="Kalkreuter E."/>
            <person name="Kautsar S.A."/>
            <person name="Yang D."/>
            <person name="Bader C.D."/>
            <person name="Teijaro C.N."/>
            <person name="Fluegel L."/>
            <person name="Davis C.M."/>
            <person name="Simpson J.R."/>
            <person name="Lauterbach L."/>
            <person name="Steele A.D."/>
            <person name="Gui C."/>
            <person name="Meng S."/>
            <person name="Li G."/>
            <person name="Viehrig K."/>
            <person name="Ye F."/>
            <person name="Su P."/>
            <person name="Kiefer A.F."/>
            <person name="Nichols A."/>
            <person name="Cepeda A.J."/>
            <person name="Yan W."/>
            <person name="Fan B."/>
            <person name="Jiang Y."/>
            <person name="Adhikari A."/>
            <person name="Zheng C.-J."/>
            <person name="Schuster L."/>
            <person name="Cowan T.M."/>
            <person name="Smanski M.J."/>
            <person name="Chevrette M.G."/>
            <person name="De Carvalho L.P.S."/>
            <person name="Shen B."/>
        </authorList>
    </citation>
    <scope>NUCLEOTIDE SEQUENCE [LARGE SCALE GENOMIC DNA]</scope>
    <source>
        <strain evidence="2 3">NPDC006488</strain>
    </source>
</reference>
<evidence type="ECO:0000313" key="3">
    <source>
        <dbReference type="Proteomes" id="UP001601303"/>
    </source>
</evidence>
<gene>
    <name evidence="2" type="ORF">ACFYNQ_29695</name>
</gene>
<feature type="transmembrane region" description="Helical" evidence="1">
    <location>
        <begin position="288"/>
        <end position="307"/>
    </location>
</feature>
<keyword evidence="1" id="KW-1133">Transmembrane helix</keyword>
<name>A0ABW6M9B6_9ACTN</name>